<protein>
    <submittedName>
        <fullName evidence="1">Uncharacterized protein</fullName>
    </submittedName>
</protein>
<dbReference type="AlphaFoldDB" id="A0A0B0PWI6"/>
<keyword evidence="2" id="KW-1185">Reference proteome</keyword>
<proteinExistence type="predicted"/>
<dbReference type="Proteomes" id="UP000032142">
    <property type="component" value="Unassembled WGS sequence"/>
</dbReference>
<organism evidence="1 2">
    <name type="scientific">Gossypium arboreum</name>
    <name type="common">Tree cotton</name>
    <name type="synonym">Gossypium nanking</name>
    <dbReference type="NCBI Taxonomy" id="29729"/>
    <lineage>
        <taxon>Eukaryota</taxon>
        <taxon>Viridiplantae</taxon>
        <taxon>Streptophyta</taxon>
        <taxon>Embryophyta</taxon>
        <taxon>Tracheophyta</taxon>
        <taxon>Spermatophyta</taxon>
        <taxon>Magnoliopsida</taxon>
        <taxon>eudicotyledons</taxon>
        <taxon>Gunneridae</taxon>
        <taxon>Pentapetalae</taxon>
        <taxon>rosids</taxon>
        <taxon>malvids</taxon>
        <taxon>Malvales</taxon>
        <taxon>Malvaceae</taxon>
        <taxon>Malvoideae</taxon>
        <taxon>Gossypium</taxon>
    </lineage>
</organism>
<accession>A0A0B0PWI6</accession>
<reference evidence="2" key="1">
    <citation type="submission" date="2014-09" db="EMBL/GenBank/DDBJ databases">
        <authorList>
            <person name="Mudge J."/>
            <person name="Ramaraj T."/>
            <person name="Lindquist I.E."/>
            <person name="Bharti A.K."/>
            <person name="Sundararajan A."/>
            <person name="Cameron C.T."/>
            <person name="Woodward J.E."/>
            <person name="May G.D."/>
            <person name="Brubaker C."/>
            <person name="Broadhvest J."/>
            <person name="Wilkins T.A."/>
        </authorList>
    </citation>
    <scope>NUCLEOTIDE SEQUENCE</scope>
    <source>
        <strain evidence="2">cv. AKA8401</strain>
    </source>
</reference>
<evidence type="ECO:0000313" key="1">
    <source>
        <dbReference type="EMBL" id="KHG27776.1"/>
    </source>
</evidence>
<sequence>MKSLKLTKILWPGFLKLVEFKSGSTSNLVLALDTGEGCYILLVSELWFSRF</sequence>
<evidence type="ECO:0000313" key="2">
    <source>
        <dbReference type="Proteomes" id="UP000032142"/>
    </source>
</evidence>
<gene>
    <name evidence="1" type="ORF">F383_12839</name>
</gene>
<dbReference type="EMBL" id="KN442353">
    <property type="protein sequence ID" value="KHG27776.1"/>
    <property type="molecule type" value="Genomic_DNA"/>
</dbReference>
<name>A0A0B0PWI6_GOSAR</name>